<dbReference type="InterPro" id="IPR043128">
    <property type="entry name" value="Rev_trsase/Diguanyl_cyclase"/>
</dbReference>
<feature type="domain" description="PAS" evidence="15">
    <location>
        <begin position="357"/>
        <end position="391"/>
    </location>
</feature>
<dbReference type="Pfam" id="PF12860">
    <property type="entry name" value="PAS_7"/>
    <property type="match status" value="1"/>
</dbReference>
<name>A0A7W0CCC3_9BACT</name>
<dbReference type="InterPro" id="IPR050469">
    <property type="entry name" value="Diguanylate_Cyclase"/>
</dbReference>
<feature type="domain" description="GGDEF" evidence="17">
    <location>
        <begin position="514"/>
        <end position="643"/>
    </location>
</feature>
<dbReference type="SMART" id="SM00267">
    <property type="entry name" value="GGDEF"/>
    <property type="match status" value="1"/>
</dbReference>
<proteinExistence type="predicted"/>
<sequence>MVFKKHLSITKEVLYSGLVFAGIALIVFGALFFASFGITSIERAKDSIRETNTKASLITSGIFKEVSNIVEILAGVPEIAALTAADGSGADTALRIYKQASATNEDIGYIYSGHPDGSLLIYDYIPPDGYNATERPWYTRALEEKPGQSFGLPYRDAKTHEWLISQSKALVDAQGKVNGVLAIDVFLDRTNALLEKEKEYRSQQSFVLDQEGKAIIHPESDMIGHAITHIDERLAGKQGWFSYQGENGKRWAFYTIVDQVNWSIVTTVKRSEVINPILLRTSVYAICIALFAMSLAMLQSWYFGKRIAAPLITLGKRVKEIVESKPKTGVRYNNSNYEIAAIANNIEELTERALQRRANELKTIIESSRDGILVVDNNRRVVYINSRFKEMWQLPGGFFATLEEEHRIQYILDQVQYPEAFYSKVNALYASPREDWDTIMLKDGRIFELLSCPIINEGRLNGILWTFRDITDKKLAEERLQRMATTDSLTGLFNRQRFETELTQALAHARRYGRHTALIMFDLDHFKAINDNHGHNVGDQVLVELSRRSEASLRESDILARWGGEEFIIILPETDAGAAGEVAERLRRHIEAEPFFHVGKVTISLGATGILSADTKDSLLKRLDDALYESKRLGRNRVAMNFS</sequence>
<dbReference type="GO" id="GO:0005886">
    <property type="term" value="C:plasma membrane"/>
    <property type="evidence" value="ECO:0007669"/>
    <property type="project" value="UniProtKB-SubCell"/>
</dbReference>
<accession>A0A7W0CCC3</accession>
<comment type="catalytic activity">
    <reaction evidence="13">
        <text>2 GTP = 3',3'-c-di-GMP + 2 diphosphate</text>
        <dbReference type="Rhea" id="RHEA:24898"/>
        <dbReference type="ChEBI" id="CHEBI:33019"/>
        <dbReference type="ChEBI" id="CHEBI:37565"/>
        <dbReference type="ChEBI" id="CHEBI:58805"/>
        <dbReference type="EC" id="2.7.7.65"/>
    </reaction>
</comment>
<dbReference type="Gene3D" id="3.30.70.270">
    <property type="match status" value="1"/>
</dbReference>
<dbReference type="CDD" id="cd18773">
    <property type="entry name" value="PDC1_HK_sensor"/>
    <property type="match status" value="1"/>
</dbReference>
<dbReference type="PROSITE" id="PS50113">
    <property type="entry name" value="PAC"/>
    <property type="match status" value="1"/>
</dbReference>
<keyword evidence="4" id="KW-0597">Phosphoprotein</keyword>
<keyword evidence="6 14" id="KW-0812">Transmembrane</keyword>
<evidence type="ECO:0000256" key="4">
    <source>
        <dbReference type="ARBA" id="ARBA00022553"/>
    </source>
</evidence>
<dbReference type="Pfam" id="PF02743">
    <property type="entry name" value="dCache_1"/>
    <property type="match status" value="1"/>
</dbReference>
<dbReference type="PANTHER" id="PTHR45138">
    <property type="entry name" value="REGULATORY COMPONENTS OF SENSORY TRANSDUCTION SYSTEM"/>
    <property type="match status" value="1"/>
</dbReference>
<dbReference type="NCBIfam" id="TIGR00254">
    <property type="entry name" value="GGDEF"/>
    <property type="match status" value="1"/>
</dbReference>
<evidence type="ECO:0000259" key="16">
    <source>
        <dbReference type="PROSITE" id="PS50113"/>
    </source>
</evidence>
<dbReference type="CDD" id="cd00130">
    <property type="entry name" value="PAS"/>
    <property type="match status" value="1"/>
</dbReference>
<dbReference type="InterPro" id="IPR000160">
    <property type="entry name" value="GGDEF_dom"/>
</dbReference>
<dbReference type="InterPro" id="IPR029787">
    <property type="entry name" value="Nucleotide_cyclase"/>
</dbReference>
<dbReference type="FunFam" id="3.30.70.270:FF:000001">
    <property type="entry name" value="Diguanylate cyclase domain protein"/>
    <property type="match status" value="1"/>
</dbReference>
<dbReference type="PANTHER" id="PTHR45138:SF9">
    <property type="entry name" value="DIGUANYLATE CYCLASE DGCM-RELATED"/>
    <property type="match status" value="1"/>
</dbReference>
<dbReference type="SUPFAM" id="SSF55073">
    <property type="entry name" value="Nucleotide cyclase"/>
    <property type="match status" value="1"/>
</dbReference>
<dbReference type="Proteomes" id="UP000525298">
    <property type="component" value="Unassembled WGS sequence"/>
</dbReference>
<dbReference type="SUPFAM" id="SSF103190">
    <property type="entry name" value="Sensory domain-like"/>
    <property type="match status" value="1"/>
</dbReference>
<evidence type="ECO:0000256" key="11">
    <source>
        <dbReference type="ARBA" id="ARBA00023012"/>
    </source>
</evidence>
<reference evidence="18 19" key="1">
    <citation type="submission" date="2020-07" db="EMBL/GenBank/DDBJ databases">
        <title>Genomic Encyclopedia of Type Strains, Phase IV (KMG-IV): sequencing the most valuable type-strain genomes for metagenomic binning, comparative biology and taxonomic classification.</title>
        <authorList>
            <person name="Goeker M."/>
        </authorList>
    </citation>
    <scope>NUCLEOTIDE SEQUENCE [LARGE SCALE GENOMIC DNA]</scope>
    <source>
        <strain evidence="18 19">DSM 17721</strain>
    </source>
</reference>
<dbReference type="EC" id="2.7.7.65" evidence="2"/>
<keyword evidence="7" id="KW-0547">Nucleotide-binding</keyword>
<organism evidence="18 19">
    <name type="scientific">Desulfosalsimonas propionicica</name>
    <dbReference type="NCBI Taxonomy" id="332175"/>
    <lineage>
        <taxon>Bacteria</taxon>
        <taxon>Pseudomonadati</taxon>
        <taxon>Thermodesulfobacteriota</taxon>
        <taxon>Desulfobacteria</taxon>
        <taxon>Desulfobacterales</taxon>
        <taxon>Desulfosalsimonadaceae</taxon>
        <taxon>Desulfosalsimonas</taxon>
    </lineage>
</organism>
<dbReference type="CDD" id="cd12912">
    <property type="entry name" value="PDC2_MCP_like"/>
    <property type="match status" value="1"/>
</dbReference>
<evidence type="ECO:0000256" key="7">
    <source>
        <dbReference type="ARBA" id="ARBA00022741"/>
    </source>
</evidence>
<evidence type="ECO:0000313" key="19">
    <source>
        <dbReference type="Proteomes" id="UP000525298"/>
    </source>
</evidence>
<dbReference type="SUPFAM" id="SSF55785">
    <property type="entry name" value="PYP-like sensor domain (PAS domain)"/>
    <property type="match status" value="1"/>
</dbReference>
<dbReference type="InterPro" id="IPR000700">
    <property type="entry name" value="PAS-assoc_C"/>
</dbReference>
<evidence type="ECO:0000256" key="3">
    <source>
        <dbReference type="ARBA" id="ARBA00022475"/>
    </source>
</evidence>
<feature type="transmembrane region" description="Helical" evidence="14">
    <location>
        <begin position="12"/>
        <end position="38"/>
    </location>
</feature>
<evidence type="ECO:0000256" key="8">
    <source>
        <dbReference type="ARBA" id="ARBA00022777"/>
    </source>
</evidence>
<keyword evidence="11" id="KW-0902">Two-component regulatory system</keyword>
<gene>
    <name evidence="18" type="ORF">HNR65_003479</name>
</gene>
<keyword evidence="19" id="KW-1185">Reference proteome</keyword>
<keyword evidence="9" id="KW-0067">ATP-binding</keyword>
<evidence type="ECO:0000259" key="17">
    <source>
        <dbReference type="PROSITE" id="PS50887"/>
    </source>
</evidence>
<evidence type="ECO:0000256" key="6">
    <source>
        <dbReference type="ARBA" id="ARBA00022692"/>
    </source>
</evidence>
<dbReference type="InterPro" id="IPR035965">
    <property type="entry name" value="PAS-like_dom_sf"/>
</dbReference>
<keyword evidence="5" id="KW-0808">Transferase</keyword>
<dbReference type="Gene3D" id="6.10.340.10">
    <property type="match status" value="1"/>
</dbReference>
<dbReference type="GO" id="GO:0052621">
    <property type="term" value="F:diguanylate cyclase activity"/>
    <property type="evidence" value="ECO:0007669"/>
    <property type="project" value="UniProtKB-EC"/>
</dbReference>
<dbReference type="AlphaFoldDB" id="A0A7W0CCC3"/>
<dbReference type="EMBL" id="JACDUS010000017">
    <property type="protein sequence ID" value="MBA2883118.1"/>
    <property type="molecule type" value="Genomic_DNA"/>
</dbReference>
<dbReference type="Pfam" id="PF00990">
    <property type="entry name" value="GGDEF"/>
    <property type="match status" value="1"/>
</dbReference>
<evidence type="ECO:0000259" key="15">
    <source>
        <dbReference type="PROSITE" id="PS50112"/>
    </source>
</evidence>
<feature type="domain" description="PAC" evidence="16">
    <location>
        <begin position="432"/>
        <end position="482"/>
    </location>
</feature>
<keyword evidence="12 14" id="KW-0472">Membrane</keyword>
<dbReference type="InterPro" id="IPR029151">
    <property type="entry name" value="Sensor-like_sf"/>
</dbReference>
<comment type="caution">
    <text evidence="18">The sequence shown here is derived from an EMBL/GenBank/DDBJ whole genome shotgun (WGS) entry which is preliminary data.</text>
</comment>
<dbReference type="GO" id="GO:0016301">
    <property type="term" value="F:kinase activity"/>
    <property type="evidence" value="ECO:0007669"/>
    <property type="project" value="UniProtKB-KW"/>
</dbReference>
<keyword evidence="3" id="KW-1003">Cell membrane</keyword>
<dbReference type="InterPro" id="IPR033479">
    <property type="entry name" value="dCache_1"/>
</dbReference>
<evidence type="ECO:0000256" key="1">
    <source>
        <dbReference type="ARBA" id="ARBA00004651"/>
    </source>
</evidence>
<evidence type="ECO:0000256" key="12">
    <source>
        <dbReference type="ARBA" id="ARBA00023136"/>
    </source>
</evidence>
<evidence type="ECO:0000256" key="14">
    <source>
        <dbReference type="SAM" id="Phobius"/>
    </source>
</evidence>
<protein>
    <recommendedName>
        <fullName evidence="2">diguanylate cyclase</fullName>
        <ecNumber evidence="2">2.7.7.65</ecNumber>
    </recommendedName>
</protein>
<dbReference type="GO" id="GO:0000160">
    <property type="term" value="P:phosphorelay signal transduction system"/>
    <property type="evidence" value="ECO:0007669"/>
    <property type="project" value="UniProtKB-KW"/>
</dbReference>
<keyword evidence="8" id="KW-0418">Kinase</keyword>
<evidence type="ECO:0000256" key="9">
    <source>
        <dbReference type="ARBA" id="ARBA00022840"/>
    </source>
</evidence>
<evidence type="ECO:0000256" key="5">
    <source>
        <dbReference type="ARBA" id="ARBA00022679"/>
    </source>
</evidence>
<dbReference type="Gene3D" id="3.30.450.20">
    <property type="entry name" value="PAS domain"/>
    <property type="match status" value="3"/>
</dbReference>
<dbReference type="RefSeq" id="WP_181552733.1">
    <property type="nucleotide sequence ID" value="NZ_JACDUS010000017.1"/>
</dbReference>
<evidence type="ECO:0000313" key="18">
    <source>
        <dbReference type="EMBL" id="MBA2883118.1"/>
    </source>
</evidence>
<dbReference type="PROSITE" id="PS50887">
    <property type="entry name" value="GGDEF"/>
    <property type="match status" value="1"/>
</dbReference>
<evidence type="ECO:0000256" key="10">
    <source>
        <dbReference type="ARBA" id="ARBA00022989"/>
    </source>
</evidence>
<dbReference type="CDD" id="cd01949">
    <property type="entry name" value="GGDEF"/>
    <property type="match status" value="1"/>
</dbReference>
<keyword evidence="10 14" id="KW-1133">Transmembrane helix</keyword>
<evidence type="ECO:0000256" key="13">
    <source>
        <dbReference type="ARBA" id="ARBA00034247"/>
    </source>
</evidence>
<evidence type="ECO:0000256" key="2">
    <source>
        <dbReference type="ARBA" id="ARBA00012528"/>
    </source>
</evidence>
<dbReference type="PROSITE" id="PS50112">
    <property type="entry name" value="PAS"/>
    <property type="match status" value="1"/>
</dbReference>
<dbReference type="GO" id="GO:0005524">
    <property type="term" value="F:ATP binding"/>
    <property type="evidence" value="ECO:0007669"/>
    <property type="project" value="UniProtKB-KW"/>
</dbReference>
<comment type="subcellular location">
    <subcellularLocation>
        <location evidence="1">Cell membrane</location>
        <topology evidence="1">Multi-pass membrane protein</topology>
    </subcellularLocation>
</comment>
<dbReference type="InterPro" id="IPR000014">
    <property type="entry name" value="PAS"/>
</dbReference>